<dbReference type="AlphaFoldDB" id="A0AA36IHT3"/>
<evidence type="ECO:0008006" key="3">
    <source>
        <dbReference type="Google" id="ProtNLM"/>
    </source>
</evidence>
<dbReference type="Proteomes" id="UP001178507">
    <property type="component" value="Unassembled WGS sequence"/>
</dbReference>
<evidence type="ECO:0000313" key="2">
    <source>
        <dbReference type="Proteomes" id="UP001178507"/>
    </source>
</evidence>
<protein>
    <recommendedName>
        <fullName evidence="3">Tetratricopeptide repeat protein</fullName>
    </recommendedName>
</protein>
<evidence type="ECO:0000313" key="1">
    <source>
        <dbReference type="EMBL" id="CAJ1386966.1"/>
    </source>
</evidence>
<keyword evidence="2" id="KW-1185">Reference proteome</keyword>
<dbReference type="EMBL" id="CAUJNA010001446">
    <property type="protein sequence ID" value="CAJ1386966.1"/>
    <property type="molecule type" value="Genomic_DNA"/>
</dbReference>
<dbReference type="Gene3D" id="1.25.40.10">
    <property type="entry name" value="Tetratricopeptide repeat domain"/>
    <property type="match status" value="1"/>
</dbReference>
<dbReference type="Pfam" id="PF13432">
    <property type="entry name" value="TPR_16"/>
    <property type="match status" value="1"/>
</dbReference>
<dbReference type="InterPro" id="IPR011990">
    <property type="entry name" value="TPR-like_helical_dom_sf"/>
</dbReference>
<accession>A0AA36IHT3</accession>
<name>A0AA36IHT3_9DINO</name>
<comment type="caution">
    <text evidence="1">The sequence shown here is derived from an EMBL/GenBank/DDBJ whole genome shotgun (WGS) entry which is preliminary data.</text>
</comment>
<dbReference type="SUPFAM" id="SSF48452">
    <property type="entry name" value="TPR-like"/>
    <property type="match status" value="1"/>
</dbReference>
<organism evidence="1 2">
    <name type="scientific">Effrenium voratum</name>
    <dbReference type="NCBI Taxonomy" id="2562239"/>
    <lineage>
        <taxon>Eukaryota</taxon>
        <taxon>Sar</taxon>
        <taxon>Alveolata</taxon>
        <taxon>Dinophyceae</taxon>
        <taxon>Suessiales</taxon>
        <taxon>Symbiodiniaceae</taxon>
        <taxon>Effrenium</taxon>
    </lineage>
</organism>
<gene>
    <name evidence="1" type="ORF">EVOR1521_LOCUS13129</name>
</gene>
<sequence>MGDEHWAAGVREYRAEARKNDQTTAGLACFEQAVSVTDQKDPARLLFLATLLYRAGRHQEAEAYYYQVLDSAPLCGHGYLELVLFLESSGRREEARAVARRAIHAGALWADEWQRCPIFVKGLTARAWWAKQDFPWASDLEKAYPDIKARSATSRG</sequence>
<reference evidence="1" key="1">
    <citation type="submission" date="2023-08" db="EMBL/GenBank/DDBJ databases">
        <authorList>
            <person name="Chen Y."/>
            <person name="Shah S."/>
            <person name="Dougan E. K."/>
            <person name="Thang M."/>
            <person name="Chan C."/>
        </authorList>
    </citation>
    <scope>NUCLEOTIDE SEQUENCE</scope>
</reference>
<proteinExistence type="predicted"/>